<evidence type="ECO:0000256" key="7">
    <source>
        <dbReference type="ARBA" id="ARBA00022723"/>
    </source>
</evidence>
<evidence type="ECO:0000256" key="1">
    <source>
        <dbReference type="ARBA" id="ARBA00000983"/>
    </source>
</evidence>
<dbReference type="GO" id="GO:0046872">
    <property type="term" value="F:metal ion binding"/>
    <property type="evidence" value="ECO:0007669"/>
    <property type="project" value="UniProtKB-KW"/>
</dbReference>
<evidence type="ECO:0000259" key="11">
    <source>
        <dbReference type="SMART" id="SM00990"/>
    </source>
</evidence>
<dbReference type="OrthoDB" id="9803913at2"/>
<feature type="domain" description="VRR-NUC" evidence="11">
    <location>
        <begin position="436"/>
        <end position="550"/>
    </location>
</feature>
<keyword evidence="6" id="KW-0540">Nuclease</keyword>
<evidence type="ECO:0000256" key="8">
    <source>
        <dbReference type="ARBA" id="ARBA00022801"/>
    </source>
</evidence>
<dbReference type="GO" id="GO:0036297">
    <property type="term" value="P:interstrand cross-link repair"/>
    <property type="evidence" value="ECO:0007669"/>
    <property type="project" value="InterPro"/>
</dbReference>
<keyword evidence="7" id="KW-0479">Metal-binding</keyword>
<dbReference type="Pfam" id="PF21315">
    <property type="entry name" value="FAN1_HTH"/>
    <property type="match status" value="1"/>
</dbReference>
<sequence length="555" mass="64354">MAPFPVTANPLDDPFYYLNNFMQVLDWLEQRYGDVLDVEEQRFITDFKGLSRESRALLVRMVMRKGIHFRASKLHYVEIGDTFDAVEPLITLGWVDEQLPLPVEVLCEVLLKAEIVQCLGHALDQPKGKKSDWLPHLSERFPEARSFGQWCPALDERLFSLTIMGLCDRLRFMFFGNLYQDWSEFVLADLGIFTYEKVEFCADSRGFRHREDVDAGLFLHLCQQQFIDGEAIGDIVDRITALALSNPWLQRRRDKLLFQMAQHCERVADFATAMTLYRQCAYPGARVRLIRVLERCGEHELALELATQVQQSAPSAAEQQQLLRLLPRLRRKLGGPAVKRPAPREMQRLDLQLPRTDPQLSVEFYVQAHLTQESAPVHYVENSLINSLFGLLCWPAIFAPLPGAFFHPFQRGPVDLLNEDFQERRADLFEACLAQLDDGRYRRTIRECYAEKWGVQSPFVFWGALDETLLEQALDCLPAEHLKHWFNRLLLDIKANRAGMPDLIQFWPQQKTYRMIEVKGPGDRLQDNQLRWLEFCHEHGMPIAVCYVQWAEQGA</sequence>
<dbReference type="Pfam" id="PF18081">
    <property type="entry name" value="FANC_SAP"/>
    <property type="match status" value="1"/>
</dbReference>
<comment type="similarity">
    <text evidence="4">Belongs to the FAN1 family.</text>
</comment>
<dbReference type="PANTHER" id="PTHR15749:SF4">
    <property type="entry name" value="FANCONI-ASSOCIATED NUCLEASE 1"/>
    <property type="match status" value="1"/>
</dbReference>
<gene>
    <name evidence="12" type="ORF">DKY63_04635</name>
</gene>
<dbReference type="AlphaFoldDB" id="A0A2Z4RFW2"/>
<dbReference type="InterPro" id="IPR011856">
    <property type="entry name" value="tRNA_endonuc-like_dom_sf"/>
</dbReference>
<dbReference type="EMBL" id="CP029693">
    <property type="protein sequence ID" value="AWY39228.1"/>
    <property type="molecule type" value="Genomic_DNA"/>
</dbReference>
<organism evidence="12 13">
    <name type="scientific">Pseudomonas putida</name>
    <name type="common">Arthrobacter siderocapsulatus</name>
    <dbReference type="NCBI Taxonomy" id="303"/>
    <lineage>
        <taxon>Bacteria</taxon>
        <taxon>Pseudomonadati</taxon>
        <taxon>Pseudomonadota</taxon>
        <taxon>Gammaproteobacteria</taxon>
        <taxon>Pseudomonadales</taxon>
        <taxon>Pseudomonadaceae</taxon>
        <taxon>Pseudomonas</taxon>
    </lineage>
</organism>
<name>A0A2Z4RFW2_PSEPU</name>
<evidence type="ECO:0000256" key="6">
    <source>
        <dbReference type="ARBA" id="ARBA00022722"/>
    </source>
</evidence>
<dbReference type="EC" id="3.1.4.1" evidence="5"/>
<comment type="cofactor">
    <cofactor evidence="3">
        <name>Mg(2+)</name>
        <dbReference type="ChEBI" id="CHEBI:18420"/>
    </cofactor>
</comment>
<dbReference type="InterPro" id="IPR033315">
    <property type="entry name" value="Fan1-like"/>
</dbReference>
<evidence type="ECO:0000313" key="12">
    <source>
        <dbReference type="EMBL" id="AWY39228.1"/>
    </source>
</evidence>
<evidence type="ECO:0000256" key="3">
    <source>
        <dbReference type="ARBA" id="ARBA00001946"/>
    </source>
</evidence>
<dbReference type="GO" id="GO:0004528">
    <property type="term" value="F:phosphodiesterase I activity"/>
    <property type="evidence" value="ECO:0007669"/>
    <property type="project" value="UniProtKB-EC"/>
</dbReference>
<dbReference type="Proteomes" id="UP000250299">
    <property type="component" value="Chromosome"/>
</dbReference>
<reference evidence="12 13" key="1">
    <citation type="submission" date="2018-05" db="EMBL/GenBank/DDBJ databases">
        <title>Whole genome sequence of Pseudomonas putida JBC17.</title>
        <authorList>
            <person name="Lee Y.H."/>
            <person name="David K."/>
        </authorList>
    </citation>
    <scope>NUCLEOTIDE SEQUENCE [LARGE SCALE GENOMIC DNA]</scope>
    <source>
        <strain evidence="12 13">JBC17</strain>
    </source>
</reference>
<dbReference type="InterPro" id="IPR014883">
    <property type="entry name" value="VRR_NUC"/>
</dbReference>
<dbReference type="Gene3D" id="3.40.1350.10">
    <property type="match status" value="1"/>
</dbReference>
<evidence type="ECO:0000313" key="13">
    <source>
        <dbReference type="Proteomes" id="UP000250299"/>
    </source>
</evidence>
<dbReference type="Pfam" id="PF08774">
    <property type="entry name" value="VRR_NUC"/>
    <property type="match status" value="1"/>
</dbReference>
<evidence type="ECO:0000256" key="9">
    <source>
        <dbReference type="ARBA" id="ARBA00022842"/>
    </source>
</evidence>
<evidence type="ECO:0000256" key="4">
    <source>
        <dbReference type="ARBA" id="ARBA00005533"/>
    </source>
</evidence>
<comment type="cofactor">
    <cofactor evidence="2">
        <name>Mn(2+)</name>
        <dbReference type="ChEBI" id="CHEBI:29035"/>
    </cofactor>
</comment>
<dbReference type="SMART" id="SM00990">
    <property type="entry name" value="VRR_NUC"/>
    <property type="match status" value="1"/>
</dbReference>
<dbReference type="InterPro" id="IPR049125">
    <property type="entry name" value="FAN1-like_WH"/>
</dbReference>
<accession>A0A2Z4RFW2</accession>
<dbReference type="PANTHER" id="PTHR15749">
    <property type="entry name" value="FANCONI-ASSOCIATED NUCLEASE 1"/>
    <property type="match status" value="1"/>
</dbReference>
<evidence type="ECO:0000256" key="5">
    <source>
        <dbReference type="ARBA" id="ARBA00012029"/>
    </source>
</evidence>
<dbReference type="GO" id="GO:0003676">
    <property type="term" value="F:nucleic acid binding"/>
    <property type="evidence" value="ECO:0007669"/>
    <property type="project" value="InterPro"/>
</dbReference>
<protein>
    <recommendedName>
        <fullName evidence="5">phosphodiesterase I</fullName>
        <ecNumber evidence="5">3.1.4.1</ecNumber>
    </recommendedName>
</protein>
<dbReference type="FunFam" id="3.40.1350.10:FF:000024">
    <property type="entry name" value="Fanconi-associated nuclease"/>
    <property type="match status" value="1"/>
</dbReference>
<dbReference type="RefSeq" id="WP_110963010.1">
    <property type="nucleotide sequence ID" value="NZ_CP029693.1"/>
</dbReference>
<dbReference type="InterPro" id="IPR040603">
    <property type="entry name" value="FAN1_SAP_bact"/>
</dbReference>
<comment type="catalytic activity">
    <reaction evidence="1">
        <text>Hydrolytically removes 5'-nucleotides successively from the 3'-hydroxy termini of 3'-hydroxy-terminated oligonucleotides.</text>
        <dbReference type="EC" id="3.1.4.1"/>
    </reaction>
</comment>
<proteinExistence type="inferred from homology"/>
<evidence type="ECO:0000256" key="10">
    <source>
        <dbReference type="ARBA" id="ARBA00023211"/>
    </source>
</evidence>
<evidence type="ECO:0000256" key="2">
    <source>
        <dbReference type="ARBA" id="ARBA00001936"/>
    </source>
</evidence>
<keyword evidence="9" id="KW-0460">Magnesium</keyword>
<keyword evidence="10" id="KW-0464">Manganese</keyword>
<keyword evidence="8" id="KW-0378">Hydrolase</keyword>